<keyword evidence="18" id="KW-1185">Reference proteome</keyword>
<evidence type="ECO:0000313" key="18">
    <source>
        <dbReference type="Proteomes" id="UP000536442"/>
    </source>
</evidence>
<comment type="subcellular location">
    <subcellularLocation>
        <location evidence="3 16">Cytoplasm</location>
    </subcellularLocation>
</comment>
<keyword evidence="10 16" id="KW-0418">Kinase</keyword>
<evidence type="ECO:0000256" key="7">
    <source>
        <dbReference type="ARBA" id="ARBA00022490"/>
    </source>
</evidence>
<keyword evidence="11 16" id="KW-0067">ATP-binding</keyword>
<dbReference type="InterPro" id="IPR004619">
    <property type="entry name" value="Type_III_PanK"/>
</dbReference>
<dbReference type="EC" id="2.7.1.33" evidence="6 16"/>
<feature type="binding site" evidence="16">
    <location>
        <position position="175"/>
    </location>
    <ligand>
        <name>substrate</name>
    </ligand>
</feature>
<dbReference type="PANTHER" id="PTHR34265">
    <property type="entry name" value="TYPE III PANTOTHENATE KINASE"/>
    <property type="match status" value="1"/>
</dbReference>
<dbReference type="PANTHER" id="PTHR34265:SF1">
    <property type="entry name" value="TYPE III PANTOTHENATE KINASE"/>
    <property type="match status" value="1"/>
</dbReference>
<dbReference type="SUPFAM" id="SSF53067">
    <property type="entry name" value="Actin-like ATPase domain"/>
    <property type="match status" value="2"/>
</dbReference>
<evidence type="ECO:0000256" key="11">
    <source>
        <dbReference type="ARBA" id="ARBA00022840"/>
    </source>
</evidence>
<evidence type="ECO:0000256" key="6">
    <source>
        <dbReference type="ARBA" id="ARBA00012102"/>
    </source>
</evidence>
<comment type="catalytic activity">
    <reaction evidence="1 16">
        <text>(R)-pantothenate + ATP = (R)-4'-phosphopantothenate + ADP + H(+)</text>
        <dbReference type="Rhea" id="RHEA:16373"/>
        <dbReference type="ChEBI" id="CHEBI:10986"/>
        <dbReference type="ChEBI" id="CHEBI:15378"/>
        <dbReference type="ChEBI" id="CHEBI:29032"/>
        <dbReference type="ChEBI" id="CHEBI:30616"/>
        <dbReference type="ChEBI" id="CHEBI:456216"/>
        <dbReference type="EC" id="2.7.1.33"/>
    </reaction>
</comment>
<keyword evidence="8 16" id="KW-0808">Transferase</keyword>
<sequence length="244" mass="26595">MRLLIDAGNTRLKWRLEHDLTVISQGRGSMSSDHPLSDIDQYLGTVSRVAVSTVAREDLRMALDAYLQERVPGEVRFYWAEKERLGLRNSYSNVSAMGADRWHGMYGAWKKRGRGCAVIDAGSAITIDYVSDSGNHLGGYILPGLAMMFKSLKTDAARIAFEPNHAVALEPGQSTGECVNHGMSWVSLAIAQQLHRDVEQLGLSDILVTGGDASRLQAVGLNASEHPSLVLDGLGFIDHEVFSA</sequence>
<dbReference type="AlphaFoldDB" id="A0A851HVM8"/>
<comment type="pathway">
    <text evidence="4 16">Cofactor biosynthesis; coenzyme A biosynthesis; CoA from (R)-pantothenate: step 1/5.</text>
</comment>
<evidence type="ECO:0000256" key="14">
    <source>
        <dbReference type="ARBA" id="ARBA00038036"/>
    </source>
</evidence>
<dbReference type="UniPathway" id="UPA00241">
    <property type="reaction ID" value="UER00352"/>
</dbReference>
<feature type="binding site" evidence="16">
    <location>
        <position position="123"/>
    </location>
    <ligand>
        <name>ATP</name>
        <dbReference type="ChEBI" id="CHEBI:30616"/>
    </ligand>
</feature>
<dbReference type="GO" id="GO:0005524">
    <property type="term" value="F:ATP binding"/>
    <property type="evidence" value="ECO:0007669"/>
    <property type="project" value="UniProtKB-UniRule"/>
</dbReference>
<keyword evidence="7 16" id="KW-0963">Cytoplasm</keyword>
<comment type="subunit">
    <text evidence="5 16">Homodimer.</text>
</comment>
<evidence type="ECO:0000256" key="5">
    <source>
        <dbReference type="ARBA" id="ARBA00011738"/>
    </source>
</evidence>
<gene>
    <name evidence="16" type="primary">coaX</name>
    <name evidence="17" type="ORF">HLV39_14855</name>
</gene>
<dbReference type="Pfam" id="PF03309">
    <property type="entry name" value="Pan_kinase"/>
    <property type="match status" value="1"/>
</dbReference>
<evidence type="ECO:0000256" key="3">
    <source>
        <dbReference type="ARBA" id="ARBA00004496"/>
    </source>
</evidence>
<dbReference type="CDD" id="cd24015">
    <property type="entry name" value="ASKHA_NBD_PanK-III"/>
    <property type="match status" value="1"/>
</dbReference>
<accession>A0A851HVM8</accession>
<organism evidence="17 18">
    <name type="scientific">Marinobacter adhaerens</name>
    <dbReference type="NCBI Taxonomy" id="1033846"/>
    <lineage>
        <taxon>Bacteria</taxon>
        <taxon>Pseudomonadati</taxon>
        <taxon>Pseudomonadota</taxon>
        <taxon>Gammaproteobacteria</taxon>
        <taxon>Pseudomonadales</taxon>
        <taxon>Marinobacteraceae</taxon>
        <taxon>Marinobacter</taxon>
    </lineage>
</organism>
<keyword evidence="9 16" id="KW-0547">Nucleotide-binding</keyword>
<evidence type="ECO:0000256" key="4">
    <source>
        <dbReference type="ARBA" id="ARBA00005225"/>
    </source>
</evidence>
<feature type="binding site" evidence="16">
    <location>
        <position position="91"/>
    </location>
    <ligand>
        <name>substrate</name>
    </ligand>
</feature>
<reference evidence="17 18" key="1">
    <citation type="submission" date="2020-03" db="EMBL/GenBank/DDBJ databases">
        <title>Metagenomic, metatranscriptomic, and metabolomic analyses revealed the key microbes and metabolic features during the fermentation of ganjang, Korean traditional soy sauce.</title>
        <authorList>
            <person name="Chun B.H."/>
            <person name="Jeon C.O."/>
        </authorList>
    </citation>
    <scope>NUCLEOTIDE SEQUENCE [LARGE SCALE GENOMIC DNA]</scope>
    <source>
        <strain evidence="17 18">KG14</strain>
    </source>
</reference>
<dbReference type="GO" id="GO:0005737">
    <property type="term" value="C:cytoplasm"/>
    <property type="evidence" value="ECO:0007669"/>
    <property type="project" value="UniProtKB-SubCell"/>
</dbReference>
<feature type="binding site" evidence="16">
    <location>
        <position position="120"/>
    </location>
    <ligand>
        <name>K(+)</name>
        <dbReference type="ChEBI" id="CHEBI:29103"/>
    </ligand>
</feature>
<evidence type="ECO:0000256" key="10">
    <source>
        <dbReference type="ARBA" id="ARBA00022777"/>
    </source>
</evidence>
<proteinExistence type="inferred from homology"/>
<feature type="active site" description="Proton acceptor" evidence="16">
    <location>
        <position position="100"/>
    </location>
</feature>
<evidence type="ECO:0000256" key="16">
    <source>
        <dbReference type="HAMAP-Rule" id="MF_01274"/>
    </source>
</evidence>
<evidence type="ECO:0000256" key="1">
    <source>
        <dbReference type="ARBA" id="ARBA00001206"/>
    </source>
</evidence>
<evidence type="ECO:0000256" key="15">
    <source>
        <dbReference type="ARBA" id="ARBA00040883"/>
    </source>
</evidence>
<comment type="cofactor">
    <cofactor evidence="2">
        <name>K(+)</name>
        <dbReference type="ChEBI" id="CHEBI:29103"/>
    </cofactor>
</comment>
<dbReference type="EMBL" id="JABEVQ010000008">
    <property type="protein sequence ID" value="NWN92770.1"/>
    <property type="molecule type" value="Genomic_DNA"/>
</dbReference>
<keyword evidence="12 16" id="KW-0630">Potassium</keyword>
<feature type="binding site" evidence="16">
    <location>
        <begin position="6"/>
        <end position="13"/>
    </location>
    <ligand>
        <name>ATP</name>
        <dbReference type="ChEBI" id="CHEBI:30616"/>
    </ligand>
</feature>
<protein>
    <recommendedName>
        <fullName evidence="15 16">Type III pantothenate kinase</fullName>
        <ecNumber evidence="6 16">2.7.1.33</ecNumber>
    </recommendedName>
    <alternativeName>
        <fullName evidence="16">PanK-III</fullName>
    </alternativeName>
    <alternativeName>
        <fullName evidence="16">Pantothenic acid kinase</fullName>
    </alternativeName>
</protein>
<dbReference type="NCBIfam" id="TIGR00671">
    <property type="entry name" value="baf"/>
    <property type="match status" value="1"/>
</dbReference>
<dbReference type="GO" id="GO:0015937">
    <property type="term" value="P:coenzyme A biosynthetic process"/>
    <property type="evidence" value="ECO:0007669"/>
    <property type="project" value="UniProtKB-UniRule"/>
</dbReference>
<evidence type="ECO:0000256" key="8">
    <source>
        <dbReference type="ARBA" id="ARBA00022679"/>
    </source>
</evidence>
<dbReference type="GO" id="GO:0046872">
    <property type="term" value="F:metal ion binding"/>
    <property type="evidence" value="ECO:0007669"/>
    <property type="project" value="UniProtKB-KW"/>
</dbReference>
<evidence type="ECO:0000256" key="12">
    <source>
        <dbReference type="ARBA" id="ARBA00022958"/>
    </source>
</evidence>
<comment type="similarity">
    <text evidence="14 16">Belongs to the type III pantothenate kinase family.</text>
</comment>
<comment type="function">
    <text evidence="16">Catalyzes the phosphorylation of pantothenate (Pan), the first step in CoA biosynthesis.</text>
</comment>
<evidence type="ECO:0000256" key="9">
    <source>
        <dbReference type="ARBA" id="ARBA00022741"/>
    </source>
</evidence>
<dbReference type="InterPro" id="IPR043129">
    <property type="entry name" value="ATPase_NBD"/>
</dbReference>
<name>A0A851HVM8_9GAMM</name>
<comment type="cofactor">
    <cofactor evidence="16">
        <name>NH4(+)</name>
        <dbReference type="ChEBI" id="CHEBI:28938"/>
    </cofactor>
    <cofactor evidence="16">
        <name>K(+)</name>
        <dbReference type="ChEBI" id="CHEBI:29103"/>
    </cofactor>
    <text evidence="16">A monovalent cation. Ammonium or potassium.</text>
</comment>
<feature type="binding site" evidence="16">
    <location>
        <begin position="98"/>
        <end position="101"/>
    </location>
    <ligand>
        <name>substrate</name>
    </ligand>
</feature>
<evidence type="ECO:0000256" key="13">
    <source>
        <dbReference type="ARBA" id="ARBA00022993"/>
    </source>
</evidence>
<comment type="caution">
    <text evidence="17">The sequence shown here is derived from an EMBL/GenBank/DDBJ whole genome shotgun (WGS) entry which is preliminary data.</text>
</comment>
<dbReference type="GO" id="GO:0004594">
    <property type="term" value="F:pantothenate kinase activity"/>
    <property type="evidence" value="ECO:0007669"/>
    <property type="project" value="UniProtKB-UniRule"/>
</dbReference>
<dbReference type="HAMAP" id="MF_01274">
    <property type="entry name" value="Pantothen_kinase_3"/>
    <property type="match status" value="1"/>
</dbReference>
<evidence type="ECO:0000313" key="17">
    <source>
        <dbReference type="EMBL" id="NWN92770.1"/>
    </source>
</evidence>
<keyword evidence="13 16" id="KW-0173">Coenzyme A biosynthesis</keyword>
<evidence type="ECO:0000256" key="2">
    <source>
        <dbReference type="ARBA" id="ARBA00001958"/>
    </source>
</evidence>
<dbReference type="Proteomes" id="UP000536442">
    <property type="component" value="Unassembled WGS sequence"/>
</dbReference>
<dbReference type="Gene3D" id="3.30.420.40">
    <property type="match status" value="2"/>
</dbReference>
<keyword evidence="16" id="KW-0479">Metal-binding</keyword>